<comment type="caution">
    <text evidence="1">The sequence shown here is derived from an EMBL/GenBank/DDBJ whole genome shotgun (WGS) entry which is preliminary data.</text>
</comment>
<keyword evidence="2" id="KW-1185">Reference proteome</keyword>
<organism evidence="1 2">
    <name type="scientific">Paenibacillus shunpengii</name>
    <dbReference type="NCBI Taxonomy" id="2054424"/>
    <lineage>
        <taxon>Bacteria</taxon>
        <taxon>Bacillati</taxon>
        <taxon>Bacillota</taxon>
        <taxon>Bacilli</taxon>
        <taxon>Bacillales</taxon>
        <taxon>Paenibacillaceae</taxon>
        <taxon>Paenibacillus</taxon>
    </lineage>
</organism>
<sequence>MSVEDDDVIIVSAGSKPGRSFIKTLLIKGLPFAILVSSEHERKEMQRLYAEPVIQVDFSEQAPEPPDFHVGNVFLFEESLPVCCKYIQVCRSWTCKPIYVITERSKPRLIYRGLGATHVIYSRGSDCSFLL</sequence>
<evidence type="ECO:0000313" key="1">
    <source>
        <dbReference type="EMBL" id="MFD2701808.1"/>
    </source>
</evidence>
<dbReference type="EMBL" id="JBHUMJ010000003">
    <property type="protein sequence ID" value="MFD2701808.1"/>
    <property type="molecule type" value="Genomic_DNA"/>
</dbReference>
<gene>
    <name evidence="1" type="ORF">ACFSVM_15195</name>
</gene>
<name>A0ABW5SPV4_9BACL</name>
<reference evidence="2" key="1">
    <citation type="journal article" date="2019" name="Int. J. Syst. Evol. Microbiol.">
        <title>The Global Catalogue of Microorganisms (GCM) 10K type strain sequencing project: providing services to taxonomists for standard genome sequencing and annotation.</title>
        <authorList>
            <consortium name="The Broad Institute Genomics Platform"/>
            <consortium name="The Broad Institute Genome Sequencing Center for Infectious Disease"/>
            <person name="Wu L."/>
            <person name="Ma J."/>
        </authorList>
    </citation>
    <scope>NUCLEOTIDE SEQUENCE [LARGE SCALE GENOMIC DNA]</scope>
    <source>
        <strain evidence="2">KCTC 33849</strain>
    </source>
</reference>
<proteinExistence type="predicted"/>
<evidence type="ECO:0000313" key="2">
    <source>
        <dbReference type="Proteomes" id="UP001597540"/>
    </source>
</evidence>
<accession>A0ABW5SPV4</accession>
<protein>
    <submittedName>
        <fullName evidence="1">Uncharacterized protein</fullName>
    </submittedName>
</protein>
<dbReference type="Proteomes" id="UP001597540">
    <property type="component" value="Unassembled WGS sequence"/>
</dbReference>
<dbReference type="RefSeq" id="WP_379263163.1">
    <property type="nucleotide sequence ID" value="NZ_JBHUMJ010000003.1"/>
</dbReference>